<sequence length="94" mass="10232">MSRGSLDAVAYRRVPRSNTTSARLPERTVEWTRVHTSVSRVGWSLSWMDELGGVMPGSMTQPPARWEEADQGLDTTQLGACDPMGLRAAGTVLA</sequence>
<organism evidence="1">
    <name type="scientific">uncultured prokaryote</name>
    <dbReference type="NCBI Taxonomy" id="198431"/>
    <lineage>
        <taxon>unclassified sequences</taxon>
        <taxon>environmental samples</taxon>
    </lineage>
</organism>
<dbReference type="EMBL" id="LN854003">
    <property type="protein sequence ID" value="CRY97279.1"/>
    <property type="molecule type" value="Genomic_DNA"/>
</dbReference>
<reference evidence="1" key="1">
    <citation type="submission" date="2015-06" db="EMBL/GenBank/DDBJ databases">
        <authorList>
            <person name="Joergensen T."/>
        </authorList>
    </citation>
    <scope>NUCLEOTIDE SEQUENCE</scope>
    <source>
        <strain evidence="1">RGFK1462</strain>
    </source>
</reference>
<name>A0A0H5Q7C0_9ZZZZ</name>
<accession>A0A0H5Q7C0</accession>
<protein>
    <submittedName>
        <fullName evidence="1">Uncharacterized protein</fullName>
    </submittedName>
</protein>
<evidence type="ECO:0000313" key="1">
    <source>
        <dbReference type="EMBL" id="CRY97279.1"/>
    </source>
</evidence>
<reference evidence="1" key="2">
    <citation type="submission" date="2015-07" db="EMBL/GenBank/DDBJ databases">
        <title>Plasmids, circular viruses and viroids from rat gut.</title>
        <authorList>
            <person name="Jorgensen T.J."/>
            <person name="Hansen M.A."/>
            <person name="Xu Z."/>
            <person name="Tabak M.A."/>
            <person name="Sorensen S.J."/>
            <person name="Hansen L.H."/>
        </authorList>
    </citation>
    <scope>NUCLEOTIDE SEQUENCE</scope>
    <source>
        <strain evidence="1">RGFK1462</strain>
    </source>
</reference>
<dbReference type="AlphaFoldDB" id="A0A0H5Q7C0"/>
<proteinExistence type="predicted"/>